<gene>
    <name evidence="3" type="ORF">EV643_16010</name>
</gene>
<evidence type="ECO:0000313" key="4">
    <source>
        <dbReference type="Proteomes" id="UP000295388"/>
    </source>
</evidence>
<comment type="caution">
    <text evidence="3">The sequence shown here is derived from an EMBL/GenBank/DDBJ whole genome shotgun (WGS) entry which is preliminary data.</text>
</comment>
<dbReference type="OrthoDB" id="158738at2"/>
<dbReference type="AlphaFoldDB" id="A0A4V3C4W0"/>
<dbReference type="SUPFAM" id="SSF50475">
    <property type="entry name" value="FMN-binding split barrel"/>
    <property type="match status" value="1"/>
</dbReference>
<dbReference type="Pfam" id="PF01243">
    <property type="entry name" value="PNPOx_N"/>
    <property type="match status" value="1"/>
</dbReference>
<dbReference type="InterPro" id="IPR012349">
    <property type="entry name" value="Split_barrel_FMN-bd"/>
</dbReference>
<evidence type="ECO:0000313" key="3">
    <source>
        <dbReference type="EMBL" id="TDO27488.1"/>
    </source>
</evidence>
<evidence type="ECO:0000256" key="1">
    <source>
        <dbReference type="ARBA" id="ARBA00023002"/>
    </source>
</evidence>
<protein>
    <submittedName>
        <fullName evidence="3">General stress protein 26</fullName>
    </submittedName>
</protein>
<dbReference type="GO" id="GO:0005829">
    <property type="term" value="C:cytosol"/>
    <property type="evidence" value="ECO:0007669"/>
    <property type="project" value="TreeGrafter"/>
</dbReference>
<dbReference type="GO" id="GO:0070967">
    <property type="term" value="F:coenzyme F420 binding"/>
    <property type="evidence" value="ECO:0007669"/>
    <property type="project" value="TreeGrafter"/>
</dbReference>
<keyword evidence="1" id="KW-0560">Oxidoreductase</keyword>
<accession>A0A4V3C4W0</accession>
<dbReference type="EMBL" id="SNWQ01000060">
    <property type="protein sequence ID" value="TDO27488.1"/>
    <property type="molecule type" value="Genomic_DNA"/>
</dbReference>
<dbReference type="RefSeq" id="WP_133806092.1">
    <property type="nucleotide sequence ID" value="NZ_SNWQ01000060.1"/>
</dbReference>
<dbReference type="InterPro" id="IPR011576">
    <property type="entry name" value="Pyridox_Oxase_N"/>
</dbReference>
<dbReference type="Gene3D" id="2.30.110.10">
    <property type="entry name" value="Electron Transport, Fmn-binding Protein, Chain A"/>
    <property type="match status" value="1"/>
</dbReference>
<keyword evidence="4" id="KW-1185">Reference proteome</keyword>
<dbReference type="InterPro" id="IPR052019">
    <property type="entry name" value="F420H2_bilvrd_red/Heme_oxyg"/>
</dbReference>
<proteinExistence type="predicted"/>
<dbReference type="Proteomes" id="UP000295388">
    <property type="component" value="Unassembled WGS sequence"/>
</dbReference>
<dbReference type="PANTHER" id="PTHR35176:SF6">
    <property type="entry name" value="HEME OXYGENASE HI_0854-RELATED"/>
    <property type="match status" value="1"/>
</dbReference>
<dbReference type="PANTHER" id="PTHR35176">
    <property type="entry name" value="HEME OXYGENASE HI_0854-RELATED"/>
    <property type="match status" value="1"/>
</dbReference>
<feature type="domain" description="Pyridoxamine 5'-phosphate oxidase N-terminal" evidence="2">
    <location>
        <begin position="9"/>
        <end position="141"/>
    </location>
</feature>
<dbReference type="GO" id="GO:0016627">
    <property type="term" value="F:oxidoreductase activity, acting on the CH-CH group of donors"/>
    <property type="evidence" value="ECO:0007669"/>
    <property type="project" value="TreeGrafter"/>
</dbReference>
<organism evidence="3 4">
    <name type="scientific">Kribbella caucasensis</name>
    <dbReference type="NCBI Taxonomy" id="2512215"/>
    <lineage>
        <taxon>Bacteria</taxon>
        <taxon>Bacillati</taxon>
        <taxon>Actinomycetota</taxon>
        <taxon>Actinomycetes</taxon>
        <taxon>Propionibacteriales</taxon>
        <taxon>Kribbellaceae</taxon>
        <taxon>Kribbella</taxon>
    </lineage>
</organism>
<evidence type="ECO:0000259" key="2">
    <source>
        <dbReference type="Pfam" id="PF01243"/>
    </source>
</evidence>
<name>A0A4V3C4W0_9ACTN</name>
<reference evidence="3 4" key="1">
    <citation type="submission" date="2019-03" db="EMBL/GenBank/DDBJ databases">
        <title>Genomic Encyclopedia of Type Strains, Phase III (KMG-III): the genomes of soil and plant-associated and newly described type strains.</title>
        <authorList>
            <person name="Whitman W."/>
        </authorList>
    </citation>
    <scope>NUCLEOTIDE SEQUENCE [LARGE SCALE GENOMIC DNA]</scope>
    <source>
        <strain evidence="3 4">VKM Ac-2527</strain>
    </source>
</reference>
<sequence>MKLPPLTDQELKPFLEEGLWVAKLATMNKDGTIRITPMTYAVDDGDIIFSTWKNSDAVRNTRRDGTASVLIDKADQPYAGVHYKGHACVLDDDITAEQYGDWFQRYIGDHEQAVESYEFLVGLGIGERAFIRFHPTEAVTWDFAKIPG</sequence>